<dbReference type="AlphaFoldDB" id="A0A7C0VA27"/>
<sequence>MIFLFLSLFKVYVAPGIIFFPENQNNNYRATGKFYGLMSGGPKDLFGLLEVRGFASFQGEARHDLFVNRAFVRMKAKNIEVFGGKDTYSWAFENIFTPYDYLNPEIVNTGFYIYKKGIPALGVKFYGKNMMFEFMGVIRRDRAFAEEKLLPCGRLYLTDNNFEFQIPFYVGSYKSAGLGLRSRAGSITYAADISFQLTETRIFTNFSSSLNFPVGNNLLIDLEYLFAPEFYYEVLFSPLFLFFGDNNFYLSLSWSKERRYMSLSGFCSTNPDVLTLLFVPGLTMGKAEFNLLIGGYLIDFFGSKTKNEILGAQVKIYL</sequence>
<proteinExistence type="predicted"/>
<accession>A0A7C0VA27</accession>
<gene>
    <name evidence="1" type="ORF">ENF18_00695</name>
</gene>
<evidence type="ECO:0000313" key="1">
    <source>
        <dbReference type="EMBL" id="HDI82293.1"/>
    </source>
</evidence>
<dbReference type="EMBL" id="DQWE01000031">
    <property type="protein sequence ID" value="HDI82293.1"/>
    <property type="molecule type" value="Genomic_DNA"/>
</dbReference>
<name>A0A7C0VA27_UNCW3</name>
<protein>
    <submittedName>
        <fullName evidence="1">Uncharacterized protein</fullName>
    </submittedName>
</protein>
<organism evidence="1">
    <name type="scientific">candidate division WOR-3 bacterium</name>
    <dbReference type="NCBI Taxonomy" id="2052148"/>
    <lineage>
        <taxon>Bacteria</taxon>
        <taxon>Bacteria division WOR-3</taxon>
    </lineage>
</organism>
<comment type="caution">
    <text evidence="1">The sequence shown here is derived from an EMBL/GenBank/DDBJ whole genome shotgun (WGS) entry which is preliminary data.</text>
</comment>
<reference evidence="1" key="1">
    <citation type="journal article" date="2020" name="mSystems">
        <title>Genome- and Community-Level Interaction Insights into Carbon Utilization and Element Cycling Functions of Hydrothermarchaeota in Hydrothermal Sediment.</title>
        <authorList>
            <person name="Zhou Z."/>
            <person name="Liu Y."/>
            <person name="Xu W."/>
            <person name="Pan J."/>
            <person name="Luo Z.H."/>
            <person name="Li M."/>
        </authorList>
    </citation>
    <scope>NUCLEOTIDE SEQUENCE [LARGE SCALE GENOMIC DNA]</scope>
    <source>
        <strain evidence="1">HyVt-102</strain>
    </source>
</reference>
<dbReference type="Proteomes" id="UP000885847">
    <property type="component" value="Unassembled WGS sequence"/>
</dbReference>